<keyword evidence="3" id="KW-0238">DNA-binding</keyword>
<dbReference type="GO" id="GO:0005634">
    <property type="term" value="C:nucleus"/>
    <property type="evidence" value="ECO:0007669"/>
    <property type="project" value="UniProtKB-SubCell"/>
</dbReference>
<dbReference type="PROSITE" id="PS50934">
    <property type="entry name" value="SWIRM"/>
    <property type="match status" value="1"/>
</dbReference>
<dbReference type="Gene3D" id="3.40.140.10">
    <property type="entry name" value="Cytidine Deaminase, domain 2"/>
    <property type="match status" value="1"/>
</dbReference>
<dbReference type="Proteomes" id="UP001292094">
    <property type="component" value="Unassembled WGS sequence"/>
</dbReference>
<evidence type="ECO:0000256" key="1">
    <source>
        <dbReference type="ARBA" id="ARBA00004123"/>
    </source>
</evidence>
<proteinExistence type="inferred from homology"/>
<feature type="region of interest" description="Disordered" evidence="6">
    <location>
        <begin position="54"/>
        <end position="94"/>
    </location>
</feature>
<dbReference type="InterPro" id="IPR050242">
    <property type="entry name" value="JAMM_MPN+_peptidase_M67A"/>
</dbReference>
<protein>
    <recommendedName>
        <fullName evidence="5">Myb-like, SWIRM and MPN domain-containing protein 1</fullName>
    </recommendedName>
</protein>
<dbReference type="Pfam" id="PF04433">
    <property type="entry name" value="SWIRM"/>
    <property type="match status" value="1"/>
</dbReference>
<feature type="domain" description="SWIRM" evidence="9">
    <location>
        <begin position="521"/>
        <end position="619"/>
    </location>
</feature>
<dbReference type="InterPro" id="IPR036388">
    <property type="entry name" value="WH-like_DNA-bd_sf"/>
</dbReference>
<feature type="domain" description="Myb-like" evidence="7">
    <location>
        <begin position="89"/>
        <end position="139"/>
    </location>
</feature>
<accession>A0AAE1NWP3</accession>
<evidence type="ECO:0000256" key="3">
    <source>
        <dbReference type="ARBA" id="ARBA00023125"/>
    </source>
</evidence>
<evidence type="ECO:0000256" key="2">
    <source>
        <dbReference type="ARBA" id="ARBA00007194"/>
    </source>
</evidence>
<dbReference type="SMART" id="SM00717">
    <property type="entry name" value="SANT"/>
    <property type="match status" value="1"/>
</dbReference>
<dbReference type="InterPro" id="IPR000555">
    <property type="entry name" value="JAMM/MPN+_dom"/>
</dbReference>
<dbReference type="PROSITE" id="PS50249">
    <property type="entry name" value="MPN"/>
    <property type="match status" value="1"/>
</dbReference>
<dbReference type="Gene3D" id="1.20.58.1880">
    <property type="match status" value="1"/>
</dbReference>
<dbReference type="EMBL" id="JAWZYT010003781">
    <property type="protein sequence ID" value="KAK4296742.1"/>
    <property type="molecule type" value="Genomic_DNA"/>
</dbReference>
<keyword evidence="4" id="KW-0539">Nucleus</keyword>
<feature type="region of interest" description="Disordered" evidence="6">
    <location>
        <begin position="191"/>
        <end position="282"/>
    </location>
</feature>
<evidence type="ECO:0000256" key="5">
    <source>
        <dbReference type="ARBA" id="ARBA00032256"/>
    </source>
</evidence>
<feature type="domain" description="MPN" evidence="8">
    <location>
        <begin position="721"/>
        <end position="855"/>
    </location>
</feature>
<feature type="compositionally biased region" description="Acidic residues" evidence="6">
    <location>
        <begin position="267"/>
        <end position="277"/>
    </location>
</feature>
<comment type="similarity">
    <text evidence="2">Belongs to the peptidase M67A family. MYSM1 subfamily.</text>
</comment>
<evidence type="ECO:0000259" key="9">
    <source>
        <dbReference type="PROSITE" id="PS50934"/>
    </source>
</evidence>
<feature type="region of interest" description="Disordered" evidence="6">
    <location>
        <begin position="322"/>
        <end position="409"/>
    </location>
</feature>
<feature type="compositionally biased region" description="Basic and acidic residues" evidence="6">
    <location>
        <begin position="195"/>
        <end position="209"/>
    </location>
</feature>
<dbReference type="InterPro" id="IPR009057">
    <property type="entry name" value="Homeodomain-like_sf"/>
</dbReference>
<dbReference type="SUPFAM" id="SSF46689">
    <property type="entry name" value="Homeodomain-like"/>
    <property type="match status" value="2"/>
</dbReference>
<sequence>MASSEDLSGSLDVDVVGLVDLDFKSEPDFFDFDSGGEYGLFGEAGVALHTTATTTTGSSTQPLPSAPHSSSSSSSSGGGGHISTSKGSGGHKGRSHWSDFEKDLFLKGVDLFGVNWNRISSFISTKTPSQVKSFYKKWAETANVIQDVDTDAFAEPLIYMSPEPVCISTDLDDPLGLIETATTTVITTPLSPKRVKADSRHSGSSELDVRLGGGSGSSNIRGFEDRHSSHNNRHTDRDSSRVQQEARQQHHNINGELEDTHNNTRQEDEEEEEDMGESEVNSLVVVDGRGGLEVRSGVDTDEMFVVPSIGEEWVVETCDLVTVNAPDPKPPRPKKKKSSSTSSSSHKSKKKKASRPSNTNTLMLPNSSIKPFKTKSPPKQKVKKKKKKLKVATKGNNSDKKKYQQQQPNLNMHTLPAYDTMPQLGVPDLGQVVHLVKADGVEESDVDIDISDDEQLVIVDKPQGDEATKSHGKNSSEERIYHNTSGITKESHNDDGYSVIGSEVMIDGGDGSSRKQHVFNFPPPVEERELDEGETTDEERRVHFEYFDGKGVKTPERYLKIRNYLINYWKHVRPSYVRKTTVRSGLKNCGDVNSIGKVHEYLEKIGAINFGCQESNYTSPLVVGMKPKEKVCVPTKTVVKVDRSEMARQKQKKKWDMSLCEGGGLTISHDESGAVVDACHIPEAPRVRTGAGGSQAGGRLEQFKLVRCLEHDPDTTPPFSVVLHAHALITLDLHAHTSLAEVMGLLGGYYDPVAKMLHVTVAVPTKAASSGVECDMCPVSQSSACTAIHEGGVQVVGWYHSHPTFPPNPSMQDLDTQNQMQRWFARQDAPFLGIIISPFCPTNRSEASQIRCIVLDRAPHQNNTSNTSTRTPLHQGNTGPTQGSSSESSPHTPYKLVWSVSEVVPGAWEEVCQGVRKVVSGARDDPMAIEWRGEWRGQATNWEKAIASLNHHLPQHFGEQLQAVRTAFLSAVREYIDT</sequence>
<evidence type="ECO:0000313" key="12">
    <source>
        <dbReference type="Proteomes" id="UP001292094"/>
    </source>
</evidence>
<gene>
    <name evidence="11" type="ORF">Pmani_030791</name>
</gene>
<dbReference type="CDD" id="cd00167">
    <property type="entry name" value="SANT"/>
    <property type="match status" value="1"/>
</dbReference>
<feature type="compositionally biased region" description="Polar residues" evidence="6">
    <location>
        <begin position="860"/>
        <end position="891"/>
    </location>
</feature>
<dbReference type="PROSITE" id="PS50090">
    <property type="entry name" value="MYB_LIKE"/>
    <property type="match status" value="1"/>
</dbReference>
<comment type="subcellular location">
    <subcellularLocation>
        <location evidence="1">Nucleus</location>
    </subcellularLocation>
</comment>
<feature type="domain" description="SANT" evidence="10">
    <location>
        <begin position="92"/>
        <end position="143"/>
    </location>
</feature>
<feature type="compositionally biased region" description="Polar residues" evidence="6">
    <location>
        <begin position="358"/>
        <end position="369"/>
    </location>
</feature>
<dbReference type="InterPro" id="IPR037518">
    <property type="entry name" value="MPN"/>
</dbReference>
<dbReference type="GO" id="GO:0003677">
    <property type="term" value="F:DNA binding"/>
    <property type="evidence" value="ECO:0007669"/>
    <property type="project" value="UniProtKB-KW"/>
</dbReference>
<feature type="compositionally biased region" description="Basic residues" evidence="6">
    <location>
        <begin position="372"/>
        <end position="391"/>
    </location>
</feature>
<dbReference type="InterPro" id="IPR007526">
    <property type="entry name" value="SWIRM"/>
</dbReference>
<dbReference type="PROSITE" id="PS51293">
    <property type="entry name" value="SANT"/>
    <property type="match status" value="1"/>
</dbReference>
<evidence type="ECO:0000256" key="4">
    <source>
        <dbReference type="ARBA" id="ARBA00023242"/>
    </source>
</evidence>
<dbReference type="Pfam" id="PF01398">
    <property type="entry name" value="JAB"/>
    <property type="match status" value="1"/>
</dbReference>
<keyword evidence="12" id="KW-1185">Reference proteome</keyword>
<reference evidence="11" key="1">
    <citation type="submission" date="2023-11" db="EMBL/GenBank/DDBJ databases">
        <title>Genome assemblies of two species of porcelain crab, Petrolisthes cinctipes and Petrolisthes manimaculis (Anomura: Porcellanidae).</title>
        <authorList>
            <person name="Angst P."/>
        </authorList>
    </citation>
    <scope>NUCLEOTIDE SEQUENCE</scope>
    <source>
        <strain evidence="11">PB745_02</strain>
        <tissue evidence="11">Gill</tissue>
    </source>
</reference>
<dbReference type="PANTHER" id="PTHR10410">
    <property type="entry name" value="EUKARYOTIC TRANSLATION INITIATION FACTOR 3 -RELATED"/>
    <property type="match status" value="1"/>
</dbReference>
<evidence type="ECO:0000313" key="11">
    <source>
        <dbReference type="EMBL" id="KAK4296742.1"/>
    </source>
</evidence>
<evidence type="ECO:0000259" key="8">
    <source>
        <dbReference type="PROSITE" id="PS50249"/>
    </source>
</evidence>
<dbReference type="AlphaFoldDB" id="A0AAE1NWP3"/>
<evidence type="ECO:0000259" key="7">
    <source>
        <dbReference type="PROSITE" id="PS50090"/>
    </source>
</evidence>
<dbReference type="Gene3D" id="1.10.10.10">
    <property type="entry name" value="Winged helix-like DNA-binding domain superfamily/Winged helix DNA-binding domain"/>
    <property type="match status" value="1"/>
</dbReference>
<dbReference type="SUPFAM" id="SSF102712">
    <property type="entry name" value="JAB1/MPN domain"/>
    <property type="match status" value="1"/>
</dbReference>
<dbReference type="Pfam" id="PF00249">
    <property type="entry name" value="Myb_DNA-binding"/>
    <property type="match status" value="1"/>
</dbReference>
<evidence type="ECO:0000256" key="6">
    <source>
        <dbReference type="SAM" id="MobiDB-lite"/>
    </source>
</evidence>
<evidence type="ECO:0000259" key="10">
    <source>
        <dbReference type="PROSITE" id="PS51293"/>
    </source>
</evidence>
<organism evidence="11 12">
    <name type="scientific">Petrolisthes manimaculis</name>
    <dbReference type="NCBI Taxonomy" id="1843537"/>
    <lineage>
        <taxon>Eukaryota</taxon>
        <taxon>Metazoa</taxon>
        <taxon>Ecdysozoa</taxon>
        <taxon>Arthropoda</taxon>
        <taxon>Crustacea</taxon>
        <taxon>Multicrustacea</taxon>
        <taxon>Malacostraca</taxon>
        <taxon>Eumalacostraca</taxon>
        <taxon>Eucarida</taxon>
        <taxon>Decapoda</taxon>
        <taxon>Pleocyemata</taxon>
        <taxon>Anomura</taxon>
        <taxon>Galatheoidea</taxon>
        <taxon>Porcellanidae</taxon>
        <taxon>Petrolisthes</taxon>
    </lineage>
</organism>
<dbReference type="GO" id="GO:0008237">
    <property type="term" value="F:metallopeptidase activity"/>
    <property type="evidence" value="ECO:0007669"/>
    <property type="project" value="InterPro"/>
</dbReference>
<comment type="caution">
    <text evidence="11">The sequence shown here is derived from an EMBL/GenBank/DDBJ whole genome shotgun (WGS) entry which is preliminary data.</text>
</comment>
<feature type="region of interest" description="Disordered" evidence="6">
    <location>
        <begin position="860"/>
        <end position="892"/>
    </location>
</feature>
<dbReference type="InterPro" id="IPR001005">
    <property type="entry name" value="SANT/Myb"/>
</dbReference>
<name>A0AAE1NWP3_9EUCA</name>
<dbReference type="InterPro" id="IPR017884">
    <property type="entry name" value="SANT_dom"/>
</dbReference>
<feature type="compositionally biased region" description="Basic and acidic residues" evidence="6">
    <location>
        <begin position="222"/>
        <end position="240"/>
    </location>
</feature>